<dbReference type="CDD" id="cd00340">
    <property type="entry name" value="GSH_Peroxidase"/>
    <property type="match status" value="1"/>
</dbReference>
<keyword evidence="4 5" id="KW-0560">Oxidoreductase</keyword>
<reference evidence="7" key="1">
    <citation type="submission" date="2013-04" db="EMBL/GenBank/DDBJ databases">
        <authorList>
            <person name="Qu J."/>
            <person name="Murali S.C."/>
            <person name="Bandaranaike D."/>
            <person name="Bellair M."/>
            <person name="Blankenburg K."/>
            <person name="Chao H."/>
            <person name="Dinh H."/>
            <person name="Doddapaneni H."/>
            <person name="Downs B."/>
            <person name="Dugan-Rocha S."/>
            <person name="Elkadiri S."/>
            <person name="Gnanaolivu R.D."/>
            <person name="Hernandez B."/>
            <person name="Javaid M."/>
            <person name="Jayaseelan J.C."/>
            <person name="Lee S."/>
            <person name="Li M."/>
            <person name="Ming W."/>
            <person name="Munidasa M."/>
            <person name="Muniz J."/>
            <person name="Nguyen L."/>
            <person name="Ongeri F."/>
            <person name="Osuji N."/>
            <person name="Pu L.-L."/>
            <person name="Puazo M."/>
            <person name="Qu C."/>
            <person name="Quiroz J."/>
            <person name="Raj R."/>
            <person name="Weissenberger G."/>
            <person name="Xin Y."/>
            <person name="Zou X."/>
            <person name="Han Y."/>
            <person name="Richards S."/>
            <person name="Worley K."/>
            <person name="Muzny D."/>
            <person name="Gibbs R."/>
        </authorList>
    </citation>
    <scope>NUCLEOTIDE SEQUENCE</scope>
    <source>
        <strain evidence="7">Sampled in the wild</strain>
    </source>
</reference>
<evidence type="ECO:0000256" key="5">
    <source>
        <dbReference type="RuleBase" id="RU000499"/>
    </source>
</evidence>
<keyword evidence="2 5" id="KW-0575">Peroxidase</keyword>
<proteinExistence type="inferred from homology"/>
<dbReference type="PROSITE" id="PS51355">
    <property type="entry name" value="GLUTATHIONE_PEROXID_3"/>
    <property type="match status" value="1"/>
</dbReference>
<feature type="domain" description="Thioredoxin" evidence="6">
    <location>
        <begin position="70"/>
        <end position="231"/>
    </location>
</feature>
<dbReference type="InterPro" id="IPR036249">
    <property type="entry name" value="Thioredoxin-like_sf"/>
</dbReference>
<dbReference type="FunFam" id="3.40.30.10:FF:000025">
    <property type="entry name" value="Glutathione peroxidase"/>
    <property type="match status" value="1"/>
</dbReference>
<evidence type="ECO:0000313" key="7">
    <source>
        <dbReference type="EMBL" id="KAG8226819.1"/>
    </source>
</evidence>
<dbReference type="GO" id="GO:0006979">
    <property type="term" value="P:response to oxidative stress"/>
    <property type="evidence" value="ECO:0007669"/>
    <property type="project" value="InterPro"/>
</dbReference>
<dbReference type="PANTHER" id="PTHR11592:SF134">
    <property type="entry name" value="PHOSPHOLIPID HYDROPEROXIDE GLUTATHIONE PEROXIDASE"/>
    <property type="match status" value="1"/>
</dbReference>
<comment type="similarity">
    <text evidence="1 5">Belongs to the glutathione peroxidase family.</text>
</comment>
<name>A0A8K0P0N0_LADFU</name>
<dbReference type="PROSITE" id="PS51352">
    <property type="entry name" value="THIOREDOXIN_2"/>
    <property type="match status" value="1"/>
</dbReference>
<dbReference type="PRINTS" id="PR01011">
    <property type="entry name" value="GLUTPROXDASE"/>
</dbReference>
<evidence type="ECO:0000256" key="2">
    <source>
        <dbReference type="ARBA" id="ARBA00022559"/>
    </source>
</evidence>
<sequence length="231" mass="25865">MIISTGSGSTFKCFHFARHIRLGLKVHCISSVIYAEMLISGSTLLRTTVAALGLITTSAKFGTMAQSEDWKNAKTIYDFTVKDIKGNEVSLEKYRGHVAIIVNVASQCGLTATNYKELQELYEKYGESKGLKILAFPCNQFAGQEPGNSEEIVCFAAERNVTFDMFEKGNVNGDNAHPLWKFLKHKQGGLLMDMIKWNFTKFIIDKEGNPVERHGPNVDPLKLVSSLEKYW</sequence>
<dbReference type="AlphaFoldDB" id="A0A8K0P0N0"/>
<evidence type="ECO:0000256" key="4">
    <source>
        <dbReference type="ARBA" id="ARBA00023002"/>
    </source>
</evidence>
<dbReference type="GO" id="GO:0004601">
    <property type="term" value="F:peroxidase activity"/>
    <property type="evidence" value="ECO:0007669"/>
    <property type="project" value="UniProtKB-KW"/>
</dbReference>
<evidence type="ECO:0000259" key="6">
    <source>
        <dbReference type="PROSITE" id="PS51352"/>
    </source>
</evidence>
<accession>A0A8K0P0N0</accession>
<evidence type="ECO:0000256" key="1">
    <source>
        <dbReference type="ARBA" id="ARBA00006926"/>
    </source>
</evidence>
<dbReference type="InterPro" id="IPR000889">
    <property type="entry name" value="Glutathione_peroxidase"/>
</dbReference>
<organism evidence="7 8">
    <name type="scientific">Ladona fulva</name>
    <name type="common">Scarce chaser dragonfly</name>
    <name type="synonym">Libellula fulva</name>
    <dbReference type="NCBI Taxonomy" id="123851"/>
    <lineage>
        <taxon>Eukaryota</taxon>
        <taxon>Metazoa</taxon>
        <taxon>Ecdysozoa</taxon>
        <taxon>Arthropoda</taxon>
        <taxon>Hexapoda</taxon>
        <taxon>Insecta</taxon>
        <taxon>Pterygota</taxon>
        <taxon>Palaeoptera</taxon>
        <taxon>Odonata</taxon>
        <taxon>Epiprocta</taxon>
        <taxon>Anisoptera</taxon>
        <taxon>Libelluloidea</taxon>
        <taxon>Libellulidae</taxon>
        <taxon>Ladona</taxon>
    </lineage>
</organism>
<keyword evidence="8" id="KW-1185">Reference proteome</keyword>
<dbReference type="OrthoDB" id="446890at2759"/>
<reference evidence="7" key="2">
    <citation type="submission" date="2017-10" db="EMBL/GenBank/DDBJ databases">
        <title>Ladona fulva Genome sequencing and assembly.</title>
        <authorList>
            <person name="Murali S."/>
            <person name="Richards S."/>
            <person name="Bandaranaike D."/>
            <person name="Bellair M."/>
            <person name="Blankenburg K."/>
            <person name="Chao H."/>
            <person name="Dinh H."/>
            <person name="Doddapaneni H."/>
            <person name="Dugan-Rocha S."/>
            <person name="Elkadiri S."/>
            <person name="Gnanaolivu R."/>
            <person name="Hernandez B."/>
            <person name="Skinner E."/>
            <person name="Javaid M."/>
            <person name="Lee S."/>
            <person name="Li M."/>
            <person name="Ming W."/>
            <person name="Munidasa M."/>
            <person name="Muniz J."/>
            <person name="Nguyen L."/>
            <person name="Hughes D."/>
            <person name="Osuji N."/>
            <person name="Pu L.-L."/>
            <person name="Puazo M."/>
            <person name="Qu C."/>
            <person name="Quiroz J."/>
            <person name="Raj R."/>
            <person name="Weissenberger G."/>
            <person name="Xin Y."/>
            <person name="Zou X."/>
            <person name="Han Y."/>
            <person name="Worley K."/>
            <person name="Muzny D."/>
            <person name="Gibbs R."/>
        </authorList>
    </citation>
    <scope>NUCLEOTIDE SEQUENCE</scope>
    <source>
        <strain evidence="7">Sampled in the wild</strain>
    </source>
</reference>
<dbReference type="PANTHER" id="PTHR11592">
    <property type="entry name" value="GLUTATHIONE PEROXIDASE"/>
    <property type="match status" value="1"/>
</dbReference>
<keyword evidence="3" id="KW-0712">Selenocysteine</keyword>
<dbReference type="InterPro" id="IPR013766">
    <property type="entry name" value="Thioredoxin_domain"/>
</dbReference>
<dbReference type="Pfam" id="PF00255">
    <property type="entry name" value="GSHPx"/>
    <property type="match status" value="1"/>
</dbReference>
<dbReference type="PROSITE" id="PS00763">
    <property type="entry name" value="GLUTATHIONE_PEROXID_2"/>
    <property type="match status" value="1"/>
</dbReference>
<dbReference type="SUPFAM" id="SSF52833">
    <property type="entry name" value="Thioredoxin-like"/>
    <property type="match status" value="1"/>
</dbReference>
<comment type="caution">
    <text evidence="7">The sequence shown here is derived from an EMBL/GenBank/DDBJ whole genome shotgun (WGS) entry which is preliminary data.</text>
</comment>
<protein>
    <recommendedName>
        <fullName evidence="5">Glutathione peroxidase</fullName>
    </recommendedName>
</protein>
<dbReference type="InterPro" id="IPR029760">
    <property type="entry name" value="GPX_CS"/>
</dbReference>
<evidence type="ECO:0000256" key="3">
    <source>
        <dbReference type="ARBA" id="ARBA00022933"/>
    </source>
</evidence>
<dbReference type="EMBL" id="KZ308299">
    <property type="protein sequence ID" value="KAG8226819.1"/>
    <property type="molecule type" value="Genomic_DNA"/>
</dbReference>
<gene>
    <name evidence="7" type="ORF">J437_LFUL007112</name>
</gene>
<evidence type="ECO:0000313" key="8">
    <source>
        <dbReference type="Proteomes" id="UP000792457"/>
    </source>
</evidence>
<dbReference type="Proteomes" id="UP000792457">
    <property type="component" value="Unassembled WGS sequence"/>
</dbReference>
<dbReference type="Gene3D" id="3.40.30.10">
    <property type="entry name" value="Glutaredoxin"/>
    <property type="match status" value="1"/>
</dbReference>